<proteinExistence type="predicted"/>
<sequence>MVRFHQPYPLGCLPFFSIVFDSRTKAAKTSKGSMGVISLTGSMSKSFHLAASMARCNSRSPRFLAFAATRGLQGSAERDAKETHKNIKDASGEIKKTAENVREKIGAAADQVVVKTIEAAGNVIDSVQGGKEVSQSAWGSAKETMQKIKDTVVGKAEESKQSIKDGTENTKRAMDAKN</sequence>
<dbReference type="AlphaFoldDB" id="A0A9E7F2P8"/>
<accession>A0A9E7F2P8</accession>
<name>A0A9E7F2P8_9LILI</name>
<dbReference type="Proteomes" id="UP001055439">
    <property type="component" value="Chromosome 2"/>
</dbReference>
<protein>
    <submittedName>
        <fullName evidence="2">Late embryogenesis abundant domain-containing protein</fullName>
    </submittedName>
</protein>
<evidence type="ECO:0000313" key="2">
    <source>
        <dbReference type="EMBL" id="URD87440.1"/>
    </source>
</evidence>
<reference evidence="2" key="1">
    <citation type="submission" date="2022-05" db="EMBL/GenBank/DDBJ databases">
        <title>The Musa troglodytarum L. genome provides insights into the mechanism of non-climacteric behaviour and enrichment of carotenoids.</title>
        <authorList>
            <person name="Wang J."/>
        </authorList>
    </citation>
    <scope>NUCLEOTIDE SEQUENCE</scope>
    <source>
        <tissue evidence="2">Leaf</tissue>
    </source>
</reference>
<evidence type="ECO:0000313" key="3">
    <source>
        <dbReference type="Proteomes" id="UP001055439"/>
    </source>
</evidence>
<dbReference type="EMBL" id="CP097504">
    <property type="protein sequence ID" value="URD87440.1"/>
    <property type="molecule type" value="Genomic_DNA"/>
</dbReference>
<keyword evidence="3" id="KW-1185">Reference proteome</keyword>
<gene>
    <name evidence="2" type="ORF">MUK42_27392</name>
</gene>
<feature type="region of interest" description="Disordered" evidence="1">
    <location>
        <begin position="152"/>
        <end position="178"/>
    </location>
</feature>
<organism evidence="2 3">
    <name type="scientific">Musa troglodytarum</name>
    <name type="common">fe'i banana</name>
    <dbReference type="NCBI Taxonomy" id="320322"/>
    <lineage>
        <taxon>Eukaryota</taxon>
        <taxon>Viridiplantae</taxon>
        <taxon>Streptophyta</taxon>
        <taxon>Embryophyta</taxon>
        <taxon>Tracheophyta</taxon>
        <taxon>Spermatophyta</taxon>
        <taxon>Magnoliopsida</taxon>
        <taxon>Liliopsida</taxon>
        <taxon>Zingiberales</taxon>
        <taxon>Musaceae</taxon>
        <taxon>Musa</taxon>
    </lineage>
</organism>
<evidence type="ECO:0000256" key="1">
    <source>
        <dbReference type="SAM" id="MobiDB-lite"/>
    </source>
</evidence>
<dbReference type="OrthoDB" id="756017at2759"/>